<gene>
    <name evidence="20" type="ORF">V9T40_000304</name>
</gene>
<dbReference type="GO" id="GO:0004672">
    <property type="term" value="F:protein kinase activity"/>
    <property type="evidence" value="ECO:0007669"/>
    <property type="project" value="InterPro"/>
</dbReference>
<dbReference type="Gene3D" id="3.40.50.300">
    <property type="entry name" value="P-loop containing nucleotide triphosphate hydrolases"/>
    <property type="match status" value="1"/>
</dbReference>
<evidence type="ECO:0000256" key="5">
    <source>
        <dbReference type="ARBA" id="ARBA00022801"/>
    </source>
</evidence>
<feature type="domain" description="HSA" evidence="19">
    <location>
        <begin position="627"/>
        <end position="699"/>
    </location>
</feature>
<evidence type="ECO:0000259" key="19">
    <source>
        <dbReference type="PROSITE" id="PS51204"/>
    </source>
</evidence>
<evidence type="ECO:0000256" key="2">
    <source>
        <dbReference type="ARBA" id="ARBA00009220"/>
    </source>
</evidence>
<keyword evidence="5" id="KW-0378">Hydrolase</keyword>
<dbReference type="GO" id="GO:0016887">
    <property type="term" value="F:ATP hydrolysis activity"/>
    <property type="evidence" value="ECO:0007669"/>
    <property type="project" value="TreeGrafter"/>
</dbReference>
<dbReference type="InterPro" id="IPR017441">
    <property type="entry name" value="Protein_kinase_ATP_BS"/>
</dbReference>
<dbReference type="Pfam" id="PF07529">
    <property type="entry name" value="HSA"/>
    <property type="match status" value="1"/>
</dbReference>
<dbReference type="InterPro" id="IPR001650">
    <property type="entry name" value="Helicase_C-like"/>
</dbReference>
<feature type="compositionally biased region" description="Basic and acidic residues" evidence="14">
    <location>
        <begin position="2255"/>
        <end position="2264"/>
    </location>
</feature>
<evidence type="ECO:0000256" key="7">
    <source>
        <dbReference type="ARBA" id="ARBA00022840"/>
    </source>
</evidence>
<dbReference type="FunFam" id="1.20.120.850:FF:000012">
    <property type="entry name" value="protein PHOTOPERIOD-INDEPENDENT EARLY FLOWERING 1 isoform X3"/>
    <property type="match status" value="1"/>
</dbReference>
<dbReference type="GO" id="GO:0042393">
    <property type="term" value="F:histone binding"/>
    <property type="evidence" value="ECO:0007669"/>
    <property type="project" value="TreeGrafter"/>
</dbReference>
<evidence type="ECO:0000313" key="21">
    <source>
        <dbReference type="Proteomes" id="UP001367676"/>
    </source>
</evidence>
<dbReference type="SMART" id="SM00490">
    <property type="entry name" value="HELICc"/>
    <property type="match status" value="1"/>
</dbReference>
<evidence type="ECO:0000256" key="13">
    <source>
        <dbReference type="PROSITE-ProRule" id="PRU10141"/>
    </source>
</evidence>
<dbReference type="InterPro" id="IPR050520">
    <property type="entry name" value="INO80/SWR1_helicase"/>
</dbReference>
<dbReference type="FunFam" id="3.40.50.300:FF:000529">
    <property type="entry name" value="helicase SRCAP isoform X1"/>
    <property type="match status" value="1"/>
</dbReference>
<dbReference type="InterPro" id="IPR014001">
    <property type="entry name" value="Helicase_ATP-bd"/>
</dbReference>
<feature type="compositionally biased region" description="Basic and acidic residues" evidence="14">
    <location>
        <begin position="856"/>
        <end position="871"/>
    </location>
</feature>
<keyword evidence="3" id="KW-0597">Phosphoprotein</keyword>
<dbReference type="Gene3D" id="3.40.50.10810">
    <property type="entry name" value="Tandem AAA-ATPase domain"/>
    <property type="match status" value="1"/>
</dbReference>
<dbReference type="FunFam" id="3.40.50.10810:FF:000005">
    <property type="entry name" value="Photoperiod-independent early flowering 1"/>
    <property type="match status" value="1"/>
</dbReference>
<dbReference type="PROSITE" id="PS51192">
    <property type="entry name" value="HELICASE_ATP_BIND_1"/>
    <property type="match status" value="1"/>
</dbReference>
<dbReference type="PROSITE" id="PS00108">
    <property type="entry name" value="PROTEIN_KINASE_ST"/>
    <property type="match status" value="1"/>
</dbReference>
<feature type="region of interest" description="Disordered" evidence="14">
    <location>
        <begin position="2153"/>
        <end position="2264"/>
    </location>
</feature>
<keyword evidence="11" id="KW-0804">Transcription</keyword>
<feature type="domain" description="Helicase C-terminal" evidence="18">
    <location>
        <begin position="1840"/>
        <end position="1990"/>
    </location>
</feature>
<keyword evidence="21" id="KW-1185">Reference proteome</keyword>
<dbReference type="InterPro" id="IPR008271">
    <property type="entry name" value="Ser/Thr_kinase_AS"/>
</dbReference>
<dbReference type="Pfam" id="PF00498">
    <property type="entry name" value="FHA"/>
    <property type="match status" value="1"/>
</dbReference>
<dbReference type="PANTHER" id="PTHR45685:SF1">
    <property type="entry name" value="HELICASE SRCAP"/>
    <property type="match status" value="1"/>
</dbReference>
<feature type="region of interest" description="Disordered" evidence="14">
    <location>
        <begin position="755"/>
        <end position="801"/>
    </location>
</feature>
<dbReference type="GO" id="GO:0004386">
    <property type="term" value="F:helicase activity"/>
    <property type="evidence" value="ECO:0007669"/>
    <property type="project" value="UniProtKB-KW"/>
</dbReference>
<organism evidence="20 21">
    <name type="scientific">Parthenolecanium corni</name>
    <dbReference type="NCBI Taxonomy" id="536013"/>
    <lineage>
        <taxon>Eukaryota</taxon>
        <taxon>Metazoa</taxon>
        <taxon>Ecdysozoa</taxon>
        <taxon>Arthropoda</taxon>
        <taxon>Hexapoda</taxon>
        <taxon>Insecta</taxon>
        <taxon>Pterygota</taxon>
        <taxon>Neoptera</taxon>
        <taxon>Paraneoptera</taxon>
        <taxon>Hemiptera</taxon>
        <taxon>Sternorrhyncha</taxon>
        <taxon>Coccoidea</taxon>
        <taxon>Coccidae</taxon>
        <taxon>Parthenolecanium</taxon>
    </lineage>
</organism>
<keyword evidence="7 13" id="KW-0067">ATP-binding</keyword>
<dbReference type="SMART" id="SM00487">
    <property type="entry name" value="DEXDc"/>
    <property type="match status" value="1"/>
</dbReference>
<dbReference type="Gene3D" id="1.20.120.850">
    <property type="entry name" value="SWI2/SNF2 ATPases, N-terminal domain"/>
    <property type="match status" value="1"/>
</dbReference>
<evidence type="ECO:0000256" key="10">
    <source>
        <dbReference type="ARBA" id="ARBA00023125"/>
    </source>
</evidence>
<feature type="binding site" evidence="13">
    <location>
        <position position="190"/>
    </location>
    <ligand>
        <name>ATP</name>
        <dbReference type="ChEBI" id="CHEBI:30616"/>
    </ligand>
</feature>
<dbReference type="Pfam" id="PF00271">
    <property type="entry name" value="Helicase_C"/>
    <property type="match status" value="1"/>
</dbReference>
<dbReference type="PANTHER" id="PTHR45685">
    <property type="entry name" value="HELICASE SRCAP-RELATED"/>
    <property type="match status" value="1"/>
</dbReference>
<feature type="compositionally biased region" description="Polar residues" evidence="14">
    <location>
        <begin position="755"/>
        <end position="767"/>
    </location>
</feature>
<dbReference type="GO" id="GO:0010468">
    <property type="term" value="P:regulation of gene expression"/>
    <property type="evidence" value="ECO:0007669"/>
    <property type="project" value="UniProtKB-ARBA"/>
</dbReference>
<dbReference type="InterPro" id="IPR014012">
    <property type="entry name" value="HSA_dom"/>
</dbReference>
<feature type="region of interest" description="Disordered" evidence="14">
    <location>
        <begin position="837"/>
        <end position="917"/>
    </location>
</feature>
<dbReference type="Pfam" id="PF00069">
    <property type="entry name" value="Pkinase"/>
    <property type="match status" value="1"/>
</dbReference>
<evidence type="ECO:0000259" key="15">
    <source>
        <dbReference type="PROSITE" id="PS50006"/>
    </source>
</evidence>
<proteinExistence type="inferred from homology"/>
<dbReference type="PROSITE" id="PS51204">
    <property type="entry name" value="HSA"/>
    <property type="match status" value="1"/>
</dbReference>
<dbReference type="InterPro" id="IPR027417">
    <property type="entry name" value="P-loop_NTPase"/>
</dbReference>
<dbReference type="PROSITE" id="PS00107">
    <property type="entry name" value="PROTEIN_KINASE_ATP"/>
    <property type="match status" value="1"/>
</dbReference>
<feature type="compositionally biased region" description="Basic and acidic residues" evidence="14">
    <location>
        <begin position="2153"/>
        <end position="2163"/>
    </location>
</feature>
<dbReference type="GO" id="GO:0005524">
    <property type="term" value="F:ATP binding"/>
    <property type="evidence" value="ECO:0007669"/>
    <property type="project" value="UniProtKB-UniRule"/>
</dbReference>
<evidence type="ECO:0000259" key="18">
    <source>
        <dbReference type="PROSITE" id="PS51194"/>
    </source>
</evidence>
<keyword evidence="6" id="KW-0347">Helicase</keyword>
<name>A0AAN9T9J9_9HEMI</name>
<dbReference type="GO" id="GO:0000812">
    <property type="term" value="C:Swr1 complex"/>
    <property type="evidence" value="ECO:0007669"/>
    <property type="project" value="TreeGrafter"/>
</dbReference>
<evidence type="ECO:0000256" key="1">
    <source>
        <dbReference type="ARBA" id="ARBA00004123"/>
    </source>
</evidence>
<evidence type="ECO:0000259" key="17">
    <source>
        <dbReference type="PROSITE" id="PS51192"/>
    </source>
</evidence>
<dbReference type="InterPro" id="IPR000330">
    <property type="entry name" value="SNF2_N"/>
</dbReference>
<dbReference type="PROSITE" id="PS50011">
    <property type="entry name" value="PROTEIN_KINASE_DOM"/>
    <property type="match status" value="1"/>
</dbReference>
<reference evidence="20 21" key="1">
    <citation type="submission" date="2024-03" db="EMBL/GenBank/DDBJ databases">
        <title>Adaptation during the transition from Ophiocordyceps entomopathogen to insect associate is accompanied by gene loss and intensified selection.</title>
        <authorList>
            <person name="Ward C.M."/>
            <person name="Onetto C.A."/>
            <person name="Borneman A.R."/>
        </authorList>
    </citation>
    <scope>NUCLEOTIDE SEQUENCE [LARGE SCALE GENOMIC DNA]</scope>
    <source>
        <strain evidence="20">AWRI1</strain>
        <tissue evidence="20">Single Adult Female</tissue>
    </source>
</reference>
<feature type="compositionally biased region" description="Basic and acidic residues" evidence="14">
    <location>
        <begin position="791"/>
        <end position="801"/>
    </location>
</feature>
<comment type="similarity">
    <text evidence="2">Belongs to the SNF2/RAD54 helicase family. SWR1 subfamily.</text>
</comment>
<dbReference type="SMART" id="SM00573">
    <property type="entry name" value="HSA"/>
    <property type="match status" value="1"/>
</dbReference>
<dbReference type="InterPro" id="IPR011009">
    <property type="entry name" value="Kinase-like_dom_sf"/>
</dbReference>
<dbReference type="Proteomes" id="UP001367676">
    <property type="component" value="Unassembled WGS sequence"/>
</dbReference>
<dbReference type="InterPro" id="IPR049730">
    <property type="entry name" value="SNF2/RAD54-like_C"/>
</dbReference>
<evidence type="ECO:0000256" key="3">
    <source>
        <dbReference type="ARBA" id="ARBA00022553"/>
    </source>
</evidence>
<dbReference type="EMBL" id="JBBCAQ010000034">
    <property type="protein sequence ID" value="KAK7579675.1"/>
    <property type="molecule type" value="Genomic_DNA"/>
</dbReference>
<comment type="subcellular location">
    <subcellularLocation>
        <location evidence="1">Nucleus</location>
    </subcellularLocation>
</comment>
<evidence type="ECO:0000256" key="6">
    <source>
        <dbReference type="ARBA" id="ARBA00022806"/>
    </source>
</evidence>
<dbReference type="Pfam" id="PF00176">
    <property type="entry name" value="SNF2-rel_dom"/>
    <property type="match status" value="1"/>
</dbReference>
<feature type="compositionally biased region" description="Low complexity" evidence="14">
    <location>
        <begin position="582"/>
        <end position="593"/>
    </location>
</feature>
<dbReference type="FunFam" id="1.10.510.10:FF:000571">
    <property type="entry name" value="Maternal embryonic leucine zipper kinase"/>
    <property type="match status" value="1"/>
</dbReference>
<feature type="domain" description="Protein kinase" evidence="16">
    <location>
        <begin position="161"/>
        <end position="415"/>
    </location>
</feature>
<dbReference type="InterPro" id="IPR000719">
    <property type="entry name" value="Prot_kinase_dom"/>
</dbReference>
<dbReference type="Gene3D" id="2.60.200.20">
    <property type="match status" value="1"/>
</dbReference>
<feature type="region of interest" description="Disordered" evidence="14">
    <location>
        <begin position="575"/>
        <end position="600"/>
    </location>
</feature>
<keyword evidence="8" id="KW-0156">Chromatin regulator</keyword>
<dbReference type="InterPro" id="IPR000253">
    <property type="entry name" value="FHA_dom"/>
</dbReference>
<dbReference type="SUPFAM" id="SSF52540">
    <property type="entry name" value="P-loop containing nucleoside triphosphate hydrolases"/>
    <property type="match status" value="2"/>
</dbReference>
<dbReference type="CDD" id="cd18003">
    <property type="entry name" value="DEXQc_SRCAP"/>
    <property type="match status" value="1"/>
</dbReference>
<keyword evidence="9" id="KW-0805">Transcription regulation</keyword>
<evidence type="ECO:0000256" key="4">
    <source>
        <dbReference type="ARBA" id="ARBA00022741"/>
    </source>
</evidence>
<evidence type="ECO:0000256" key="9">
    <source>
        <dbReference type="ARBA" id="ARBA00023015"/>
    </source>
</evidence>
<dbReference type="CDD" id="cd18793">
    <property type="entry name" value="SF2_C_SNF"/>
    <property type="match status" value="1"/>
</dbReference>
<evidence type="ECO:0000256" key="12">
    <source>
        <dbReference type="ARBA" id="ARBA00023242"/>
    </source>
</evidence>
<dbReference type="GO" id="GO:0006338">
    <property type="term" value="P:chromatin remodeling"/>
    <property type="evidence" value="ECO:0007669"/>
    <property type="project" value="UniProtKB-ARBA"/>
</dbReference>
<feature type="compositionally biased region" description="Acidic residues" evidence="14">
    <location>
        <begin position="837"/>
        <end position="849"/>
    </location>
</feature>
<dbReference type="InterPro" id="IPR008984">
    <property type="entry name" value="SMAD_FHA_dom_sf"/>
</dbReference>
<dbReference type="PROSITE" id="PS51194">
    <property type="entry name" value="HELICASE_CTER"/>
    <property type="match status" value="1"/>
</dbReference>
<dbReference type="GO" id="GO:0003677">
    <property type="term" value="F:DNA binding"/>
    <property type="evidence" value="ECO:0007669"/>
    <property type="project" value="UniProtKB-KW"/>
</dbReference>
<evidence type="ECO:0000259" key="16">
    <source>
        <dbReference type="PROSITE" id="PS50011"/>
    </source>
</evidence>
<dbReference type="GO" id="GO:0010557">
    <property type="term" value="P:positive regulation of macromolecule biosynthetic process"/>
    <property type="evidence" value="ECO:0007669"/>
    <property type="project" value="UniProtKB-ARBA"/>
</dbReference>
<evidence type="ECO:0000256" key="14">
    <source>
        <dbReference type="SAM" id="MobiDB-lite"/>
    </source>
</evidence>
<feature type="compositionally biased region" description="Basic residues" evidence="14">
    <location>
        <begin position="2234"/>
        <end position="2244"/>
    </location>
</feature>
<accession>A0AAN9T9J9</accession>
<dbReference type="SUPFAM" id="SSF49879">
    <property type="entry name" value="SMAD/FHA domain"/>
    <property type="match status" value="1"/>
</dbReference>
<feature type="compositionally biased region" description="Acidic residues" evidence="14">
    <location>
        <begin position="894"/>
        <end position="915"/>
    </location>
</feature>
<feature type="domain" description="Helicase ATP-binding" evidence="17">
    <location>
        <begin position="993"/>
        <end position="1158"/>
    </location>
</feature>
<evidence type="ECO:0000256" key="11">
    <source>
        <dbReference type="ARBA" id="ARBA00023163"/>
    </source>
</evidence>
<dbReference type="SMART" id="SM00240">
    <property type="entry name" value="FHA"/>
    <property type="match status" value="1"/>
</dbReference>
<sequence>MDQEMLHSSSDEDYIATQIADNSSNFSIPENVSSDAWAALTCCSLTTNQNHWIEKDTFFVGRQSNCDVQFNKQEHKTVYPLVSKIHFVIEKNIIRNVCVAYVTDVSANGTFVNDELIGKNRKRVLSDKDVISVAQVGYRLFSFHYLKHQIQSLPSEVGIEYHLVYKIGKGGFGDVYYVLNKKTCAPFAMKMISVTANIHEHVDVFTELKVLQSIKHENIVALHTSIMKDNKLFLILEYMSGGDLAQLLALKKRLSEPVARQIFYQVAAGVNYMHNQQIVHRDIKPLNILLSNRDEYPVVKITDFGLSKKLRKIVNPVKEIVGTPSYRAPELRGCPNQICDLRVDVWSLGILLYVCLSGKYPFETDGQIIKGPVKFDPVHIWYHISIFPKNIIKRSLKINFRERPFCYEILRDDWFRQMGHTVLAPEYSLHTQTVLENGVSEANIPVDVNVGSSTSRKRKHSADAANSPLESKRSCIFNQLLTDMIIEKEKFMYISLLHKYSYSDEKDFFHLIDKNIFPYSVLPFPNPQLPKTIYFASESEQFRKLFSNELIAGLKPLKLVKQELNDSKSCVVDSNFKSTDPVSVSRSRTSSTSGENSHHVDKAKQEAYVLQRVAELQKCGMWTEKRLPKVQEPPRAKAHWDYVLEELEWLATDFAQERKWKKAAARKRSRMIQKHFQEREALVQKAARAAELHKRKIASHLAKIVKSFWNNVEKLVDFKQQTKLKEKRQRALDQHLSFIVDKTEQYSSLVAESMNKTSMPVPSNSRPLSPASDVEFEPNQSSSDDEETIEAEERKNQIDAVDHSKEIEMLEKESELPIEDLLSQLPAEYFNNKHVEYDDEGDSEEDGTDDGSATLDDDKGERAISDSEISRKNLKSGTILESMADSPLAGSSSDTDEGNSNDDDSDSAEMDEDDGIMEREKDGLRSLMGDRMLENGDVDDENADEKIDNVAAIAESIQPKGNTLSSTSVVTKVPFLLKHSLREYQHIGLDWLVTMYERKLNGILADEMGLGKTIQTIALLAHLASDKECWGPHLIIVPTSVMLNWEMEFKKWCPAFKILTYYGNPKERRLKRTGWTKPNTFHVCITSYKLVLQDHHCFRRKKWKYLILDEAQNIKNFKSQRWQRLLNFDSERRLLLTGTPLQNNLMELWSLMHFLMPNLFSSHREFKEWFSNPVTGMIEGNSEYNENIIKRLHKVLRPFLLRRLKTEVEKQLPSKYEHIVMCRLSNRQRYLYDDFMSRAKTKETLSSGSLLSVINVLMQLRKVCNHPNLFEPRPIISPFQMESITYHTSSLIDSALDYDPFRHVSLNALNLRLIDLEELSAWSVYRLKKLKVPRKLIEEIDDAPSEPPPVPVGKLNIHLKTPNNLNNIILDNNMKNHQKIITCLKKVSSSNANSSNNIGRQNSLNANPVKYAPIFRSVLGQGEVDRGMKGNTGAQKICIATSTRAPIHATVLKNVIPVSIKNTQPGADIGSINSITNTVNCNTINLASTSTSCPTVLSSTVSASPVATLSTNSSQKVVPNNKSLILPSSSNKPIILTSSAHLPSTSLAKSQPSTSVKTTTGQRLILTKSASGSFETITRIENIRPFIRIPNSTVQQATILNNGASSTISSSLPSTIILNNSMKTSIPVAKPVLTSTISSPNISSAVTRSRSEKLKEDLVPEANEIKERRTARHKDKLRILADVNERKSSPYVMFGCDVRNTLKILDSDPSCPLLGDPLYWRCTGHVNCINVQYAKHIHNLCYTLTNALSNSVKSIEERIQELSETFSRFIVYVPAVNTRRPSMHVSHPHPSKTWSLSYMECVLEKNLAPRSRNLHQIVSRMSTAFPDSRLIQYDCGKLQVLDTLLRRLKAEQHRVLIFTQMARMLDVLEIFLTFHGHIYLRLDGSTRIEQRQVLMERFNADKRYFCFILSTRSGGIGVNLTGADTVIFYDSDWNPTMDAQAQDRCHRIGQTRDVHIYRLISERTVEENILKKANQKKLLGDLAIEGGNFTAAYFKSSTIHDLFNVDLNEMDPAKRINDTIISSSDAPGSQTVEKSTLNAYENALAIAEDETDVTAARIAKEEAVAELAEFDENIPLVDNDGNADNSSLPMEEFSKAEQEVNALIEQLTPIERWALNFMETVDAEWAEEQLAAAEAEIEQQKKEWEMERLAIEQADERSKRVDDEPNEEDNVGLTYASEDAKNQVNAISHSKLLLNQRKKKKKRFSRGEGQSNSIQSEKASSKFSTRSKTATPNKKFKSKLRRRSSVNSNESHLNASERKNSEVRSKLKVEAYRLEHLHLLSDKIPDSNLIAKSLAKIKRGA</sequence>
<keyword evidence="10" id="KW-0238">DNA-binding</keyword>
<dbReference type="Gene3D" id="1.10.510.10">
    <property type="entry name" value="Transferase(Phosphotransferase) domain 1"/>
    <property type="match status" value="1"/>
</dbReference>
<comment type="caution">
    <text evidence="20">The sequence shown here is derived from an EMBL/GenBank/DDBJ whole genome shotgun (WGS) entry which is preliminary data.</text>
</comment>
<dbReference type="InterPro" id="IPR038718">
    <property type="entry name" value="SNF2-like_sf"/>
</dbReference>
<protein>
    <recommendedName>
        <fullName evidence="22">Helicase domino</fullName>
    </recommendedName>
</protein>
<dbReference type="PROSITE" id="PS50006">
    <property type="entry name" value="FHA_DOMAIN"/>
    <property type="match status" value="1"/>
</dbReference>
<feature type="domain" description="FHA" evidence="15">
    <location>
        <begin position="58"/>
        <end position="117"/>
    </location>
</feature>
<keyword evidence="12" id="KW-0539">Nucleus</keyword>
<evidence type="ECO:0000256" key="8">
    <source>
        <dbReference type="ARBA" id="ARBA00022853"/>
    </source>
</evidence>
<dbReference type="SMART" id="SM00220">
    <property type="entry name" value="S_TKc"/>
    <property type="match status" value="1"/>
</dbReference>
<keyword evidence="4 13" id="KW-0547">Nucleotide-binding</keyword>
<evidence type="ECO:0000313" key="20">
    <source>
        <dbReference type="EMBL" id="KAK7579675.1"/>
    </source>
</evidence>
<dbReference type="SUPFAM" id="SSF56112">
    <property type="entry name" value="Protein kinase-like (PK-like)"/>
    <property type="match status" value="1"/>
</dbReference>
<evidence type="ECO:0008006" key="22">
    <source>
        <dbReference type="Google" id="ProtNLM"/>
    </source>
</evidence>
<feature type="compositionally biased region" description="Polar residues" evidence="14">
    <location>
        <begin position="2208"/>
        <end position="2232"/>
    </location>
</feature>